<evidence type="ECO:0000256" key="1">
    <source>
        <dbReference type="SAM" id="Phobius"/>
    </source>
</evidence>
<keyword evidence="1" id="KW-0472">Membrane</keyword>
<protein>
    <submittedName>
        <fullName evidence="2">Uncharacterized protein</fullName>
    </submittedName>
</protein>
<keyword evidence="1" id="KW-0812">Transmembrane</keyword>
<dbReference type="RefSeq" id="WP_092466665.1">
    <property type="nucleotide sequence ID" value="NZ_FNCZ01000001.1"/>
</dbReference>
<organism evidence="2 3">
    <name type="scientific">Winogradskyella thalassocola</name>
    <dbReference type="NCBI Taxonomy" id="262004"/>
    <lineage>
        <taxon>Bacteria</taxon>
        <taxon>Pseudomonadati</taxon>
        <taxon>Bacteroidota</taxon>
        <taxon>Flavobacteriia</taxon>
        <taxon>Flavobacteriales</taxon>
        <taxon>Flavobacteriaceae</taxon>
        <taxon>Winogradskyella</taxon>
    </lineage>
</organism>
<evidence type="ECO:0000313" key="2">
    <source>
        <dbReference type="EMBL" id="SDH03634.1"/>
    </source>
</evidence>
<name>A0A1G7Z4P1_9FLAO</name>
<dbReference type="OrthoDB" id="1448903at2"/>
<proteinExistence type="predicted"/>
<sequence length="93" mass="10773">MPSNSMNVINYNRSQLPQRDRFKTVLGGYNSRSKTEYNLPKATTKQLKEIGKRLREERKVRMLKVIVLTCILIIVFCCVLAYSTDGIVELLTY</sequence>
<keyword evidence="3" id="KW-1185">Reference proteome</keyword>
<feature type="transmembrane region" description="Helical" evidence="1">
    <location>
        <begin position="62"/>
        <end position="83"/>
    </location>
</feature>
<dbReference type="Proteomes" id="UP000199492">
    <property type="component" value="Unassembled WGS sequence"/>
</dbReference>
<reference evidence="3" key="1">
    <citation type="submission" date="2016-10" db="EMBL/GenBank/DDBJ databases">
        <authorList>
            <person name="Varghese N."/>
            <person name="Submissions S."/>
        </authorList>
    </citation>
    <scope>NUCLEOTIDE SEQUENCE [LARGE SCALE GENOMIC DNA]</scope>
    <source>
        <strain evidence="3">DSM 15363</strain>
    </source>
</reference>
<keyword evidence="1" id="KW-1133">Transmembrane helix</keyword>
<gene>
    <name evidence="2" type="ORF">SAMN04489796_1011227</name>
</gene>
<accession>A0A1G7Z4P1</accession>
<dbReference type="AlphaFoldDB" id="A0A1G7Z4P1"/>
<dbReference type="STRING" id="262004.SAMN04489796_1011227"/>
<evidence type="ECO:0000313" key="3">
    <source>
        <dbReference type="Proteomes" id="UP000199492"/>
    </source>
</evidence>
<dbReference type="EMBL" id="FNCZ01000001">
    <property type="protein sequence ID" value="SDH03634.1"/>
    <property type="molecule type" value="Genomic_DNA"/>
</dbReference>